<organism evidence="3 4">
    <name type="scientific">Paenibacillus suaedae</name>
    <dbReference type="NCBI Taxonomy" id="3077233"/>
    <lineage>
        <taxon>Bacteria</taxon>
        <taxon>Bacillati</taxon>
        <taxon>Bacillota</taxon>
        <taxon>Bacilli</taxon>
        <taxon>Bacillales</taxon>
        <taxon>Paenibacillaceae</taxon>
        <taxon>Paenibacillus</taxon>
    </lineage>
</organism>
<evidence type="ECO:0008006" key="5">
    <source>
        <dbReference type="Google" id="ProtNLM"/>
    </source>
</evidence>
<dbReference type="RefSeq" id="WP_305082461.1">
    <property type="nucleotide sequence ID" value="NZ_JAVYAA010000001.1"/>
</dbReference>
<evidence type="ECO:0000313" key="4">
    <source>
        <dbReference type="Proteomes" id="UP001250538"/>
    </source>
</evidence>
<comment type="caution">
    <text evidence="3">The sequence shown here is derived from an EMBL/GenBank/DDBJ whole genome shotgun (WGS) entry which is preliminary data.</text>
</comment>
<name>A0AAJ2JPZ2_9BACL</name>
<evidence type="ECO:0000313" key="3">
    <source>
        <dbReference type="EMBL" id="MDT8974621.1"/>
    </source>
</evidence>
<evidence type="ECO:0000256" key="2">
    <source>
        <dbReference type="ARBA" id="ARBA00023163"/>
    </source>
</evidence>
<sequence length="37" mass="4081">MLAMSKRTVEYHIASIIDMLGVKTRIGALVKGYDPVC</sequence>
<keyword evidence="2" id="KW-0804">Transcription</keyword>
<keyword evidence="1" id="KW-0805">Transcription regulation</keyword>
<dbReference type="GO" id="GO:0006355">
    <property type="term" value="P:regulation of DNA-templated transcription"/>
    <property type="evidence" value="ECO:0007669"/>
    <property type="project" value="InterPro"/>
</dbReference>
<dbReference type="InterPro" id="IPR016032">
    <property type="entry name" value="Sig_transdc_resp-reg_C-effctor"/>
</dbReference>
<dbReference type="AlphaFoldDB" id="A0AAJ2JPZ2"/>
<reference evidence="4" key="1">
    <citation type="submission" date="2023-09" db="EMBL/GenBank/DDBJ databases">
        <title>Paenibacillus sp. chi10 Genome sequencing and assembly.</title>
        <authorList>
            <person name="Kim I."/>
        </authorList>
    </citation>
    <scope>NUCLEOTIDE SEQUENCE [LARGE SCALE GENOMIC DNA]</scope>
    <source>
        <strain evidence="4">chi10</strain>
    </source>
</reference>
<keyword evidence="4" id="KW-1185">Reference proteome</keyword>
<evidence type="ECO:0000256" key="1">
    <source>
        <dbReference type="ARBA" id="ARBA00023015"/>
    </source>
</evidence>
<gene>
    <name evidence="3" type="ORF">RQP50_00025</name>
</gene>
<dbReference type="SUPFAM" id="SSF46894">
    <property type="entry name" value="C-terminal effector domain of the bipartite response regulators"/>
    <property type="match status" value="1"/>
</dbReference>
<accession>A0AAJ2JPZ2</accession>
<dbReference type="Gene3D" id="1.10.10.10">
    <property type="entry name" value="Winged helix-like DNA-binding domain superfamily/Winged helix DNA-binding domain"/>
    <property type="match status" value="1"/>
</dbReference>
<protein>
    <recommendedName>
        <fullName evidence="5">HTH luxR-type domain-containing protein</fullName>
    </recommendedName>
</protein>
<proteinExistence type="predicted"/>
<dbReference type="InterPro" id="IPR036388">
    <property type="entry name" value="WH-like_DNA-bd_sf"/>
</dbReference>
<dbReference type="EMBL" id="JAVYAA010000001">
    <property type="protein sequence ID" value="MDT8974621.1"/>
    <property type="molecule type" value="Genomic_DNA"/>
</dbReference>
<dbReference type="Proteomes" id="UP001250538">
    <property type="component" value="Unassembled WGS sequence"/>
</dbReference>
<dbReference type="GO" id="GO:0003677">
    <property type="term" value="F:DNA binding"/>
    <property type="evidence" value="ECO:0007669"/>
    <property type="project" value="InterPro"/>
</dbReference>